<dbReference type="EMBL" id="BGPR01024844">
    <property type="protein sequence ID" value="GBN93221.1"/>
    <property type="molecule type" value="Genomic_DNA"/>
</dbReference>
<dbReference type="Proteomes" id="UP000499080">
    <property type="component" value="Unassembled WGS sequence"/>
</dbReference>
<keyword evidence="2" id="KW-1185">Reference proteome</keyword>
<dbReference type="AlphaFoldDB" id="A0A4Y2SZ28"/>
<evidence type="ECO:0000313" key="1">
    <source>
        <dbReference type="EMBL" id="GBN93221.1"/>
    </source>
</evidence>
<gene>
    <name evidence="1" type="ORF">AVEN_210733_1</name>
</gene>
<name>A0A4Y2SZ28_ARAVE</name>
<evidence type="ECO:0000313" key="2">
    <source>
        <dbReference type="Proteomes" id="UP000499080"/>
    </source>
</evidence>
<protein>
    <submittedName>
        <fullName evidence="1">Uncharacterized protein</fullName>
    </submittedName>
</protein>
<proteinExistence type="predicted"/>
<reference evidence="1 2" key="1">
    <citation type="journal article" date="2019" name="Sci. Rep.">
        <title>Orb-weaving spider Araneus ventricosus genome elucidates the spidroin gene catalogue.</title>
        <authorList>
            <person name="Kono N."/>
            <person name="Nakamura H."/>
            <person name="Ohtoshi R."/>
            <person name="Moran D.A.P."/>
            <person name="Shinohara A."/>
            <person name="Yoshida Y."/>
            <person name="Fujiwara M."/>
            <person name="Mori M."/>
            <person name="Tomita M."/>
            <person name="Arakawa K."/>
        </authorList>
    </citation>
    <scope>NUCLEOTIDE SEQUENCE [LARGE SCALE GENOMIC DNA]</scope>
</reference>
<organism evidence="1 2">
    <name type="scientific">Araneus ventricosus</name>
    <name type="common">Orbweaver spider</name>
    <name type="synonym">Epeira ventricosa</name>
    <dbReference type="NCBI Taxonomy" id="182803"/>
    <lineage>
        <taxon>Eukaryota</taxon>
        <taxon>Metazoa</taxon>
        <taxon>Ecdysozoa</taxon>
        <taxon>Arthropoda</taxon>
        <taxon>Chelicerata</taxon>
        <taxon>Arachnida</taxon>
        <taxon>Araneae</taxon>
        <taxon>Araneomorphae</taxon>
        <taxon>Entelegynae</taxon>
        <taxon>Araneoidea</taxon>
        <taxon>Araneidae</taxon>
        <taxon>Araneus</taxon>
    </lineage>
</organism>
<sequence length="109" mass="12458">MLSHFKLQITKTKNEDIVFSPFVLNRACCSRVLIQLSSRRKGGDRFRDVTLLLLTCGKVTLQPNWGTQNRPESFSRVQDITRFSLFILETSLPAVKCEKTSPKPARCLE</sequence>
<accession>A0A4Y2SZ28</accession>
<comment type="caution">
    <text evidence="1">The sequence shown here is derived from an EMBL/GenBank/DDBJ whole genome shotgun (WGS) entry which is preliminary data.</text>
</comment>